<dbReference type="Proteomes" id="UP000199136">
    <property type="component" value="Unassembled WGS sequence"/>
</dbReference>
<sequence>MEAVEFDFVVKDSLQALELYEKIFPVQRVEVTDFKTGANEVVFNIFGTRFHMLDENPEYYLVAPVKGHPQSFWFNVMVNDIEKTYQSAMENGCTEIQGITRMEEFGISNAQFLDPFGYVWMLHEIHREVSFEDRMDILKEEFE</sequence>
<evidence type="ECO:0000259" key="1">
    <source>
        <dbReference type="PROSITE" id="PS51819"/>
    </source>
</evidence>
<evidence type="ECO:0000313" key="2">
    <source>
        <dbReference type="EMBL" id="SFQ38164.1"/>
    </source>
</evidence>
<protein>
    <submittedName>
        <fullName evidence="2">Uncharacterized conserved protein PhnB, glyoxalase superfamily</fullName>
    </submittedName>
</protein>
<organism evidence="2 3">
    <name type="scientific">Desemzia incerta</name>
    <dbReference type="NCBI Taxonomy" id="82801"/>
    <lineage>
        <taxon>Bacteria</taxon>
        <taxon>Bacillati</taxon>
        <taxon>Bacillota</taxon>
        <taxon>Bacilli</taxon>
        <taxon>Lactobacillales</taxon>
        <taxon>Carnobacteriaceae</taxon>
        <taxon>Desemzia</taxon>
    </lineage>
</organism>
<dbReference type="InterPro" id="IPR004360">
    <property type="entry name" value="Glyas_Fos-R_dOase_dom"/>
</dbReference>
<evidence type="ECO:0000313" key="3">
    <source>
        <dbReference type="Proteomes" id="UP000199136"/>
    </source>
</evidence>
<name>A0A1I5Y201_9LACT</name>
<dbReference type="InterPro" id="IPR037523">
    <property type="entry name" value="VOC_core"/>
</dbReference>
<proteinExistence type="predicted"/>
<dbReference type="PROSITE" id="PS51819">
    <property type="entry name" value="VOC"/>
    <property type="match status" value="1"/>
</dbReference>
<dbReference type="RefSeq" id="WP_092480752.1">
    <property type="nucleotide sequence ID" value="NZ_FOXW01000006.1"/>
</dbReference>
<accession>A0A1I5Y201</accession>
<keyword evidence="3" id="KW-1185">Reference proteome</keyword>
<dbReference type="AlphaFoldDB" id="A0A1I5Y201"/>
<dbReference type="SUPFAM" id="SSF54593">
    <property type="entry name" value="Glyoxalase/Bleomycin resistance protein/Dihydroxybiphenyl dioxygenase"/>
    <property type="match status" value="1"/>
</dbReference>
<dbReference type="EMBL" id="FOXW01000006">
    <property type="protein sequence ID" value="SFQ38164.1"/>
    <property type="molecule type" value="Genomic_DNA"/>
</dbReference>
<gene>
    <name evidence="2" type="ORF">SAMN04488506_1717</name>
</gene>
<dbReference type="Gene3D" id="3.10.180.10">
    <property type="entry name" value="2,3-Dihydroxybiphenyl 1,2-Dioxygenase, domain 1"/>
    <property type="match status" value="1"/>
</dbReference>
<dbReference type="InterPro" id="IPR029068">
    <property type="entry name" value="Glyas_Bleomycin-R_OHBP_Dase"/>
</dbReference>
<reference evidence="2 3" key="1">
    <citation type="submission" date="2016-10" db="EMBL/GenBank/DDBJ databases">
        <authorList>
            <person name="de Groot N.N."/>
        </authorList>
    </citation>
    <scope>NUCLEOTIDE SEQUENCE [LARGE SCALE GENOMIC DNA]</scope>
    <source>
        <strain evidence="2 3">DSM 20581</strain>
    </source>
</reference>
<dbReference type="Pfam" id="PF00903">
    <property type="entry name" value="Glyoxalase"/>
    <property type="match status" value="1"/>
</dbReference>
<dbReference type="CDD" id="cd07246">
    <property type="entry name" value="VOC_like"/>
    <property type="match status" value="1"/>
</dbReference>
<dbReference type="STRING" id="82801.SAMN04488506_1717"/>
<feature type="domain" description="VOC" evidence="1">
    <location>
        <begin position="1"/>
        <end position="125"/>
    </location>
</feature>
<dbReference type="OrthoDB" id="2156128at2"/>